<comment type="subcellular location">
    <subcellularLocation>
        <location evidence="1">Nucleus</location>
    </subcellularLocation>
</comment>
<dbReference type="GO" id="GO:0000978">
    <property type="term" value="F:RNA polymerase II cis-regulatory region sequence-specific DNA binding"/>
    <property type="evidence" value="ECO:0007669"/>
    <property type="project" value="TreeGrafter"/>
</dbReference>
<comment type="similarity">
    <text evidence="2">Belongs to the TALE/IRO homeobox family.</text>
</comment>
<dbReference type="GO" id="GO:0030182">
    <property type="term" value="P:neuron differentiation"/>
    <property type="evidence" value="ECO:0007669"/>
    <property type="project" value="TreeGrafter"/>
</dbReference>
<dbReference type="Proteomes" id="UP000095280">
    <property type="component" value="Unplaced"/>
</dbReference>
<name>A0A1I8FRW9_9PLAT</name>
<dbReference type="GO" id="GO:0048468">
    <property type="term" value="P:cell development"/>
    <property type="evidence" value="ECO:0007669"/>
    <property type="project" value="TreeGrafter"/>
</dbReference>
<dbReference type="GO" id="GO:0005634">
    <property type="term" value="C:nucleus"/>
    <property type="evidence" value="ECO:0007669"/>
    <property type="project" value="UniProtKB-SubCell"/>
</dbReference>
<protein>
    <submittedName>
        <fullName evidence="5">Homeobox domain-containing protein</fullName>
    </submittedName>
</protein>
<feature type="region of interest" description="Disordered" evidence="3">
    <location>
        <begin position="185"/>
        <end position="219"/>
    </location>
</feature>
<dbReference type="SUPFAM" id="SSF46689">
    <property type="entry name" value="Homeodomain-like"/>
    <property type="match status" value="1"/>
</dbReference>
<dbReference type="GO" id="GO:0000981">
    <property type="term" value="F:DNA-binding transcription factor activity, RNA polymerase II-specific"/>
    <property type="evidence" value="ECO:0007669"/>
    <property type="project" value="TreeGrafter"/>
</dbReference>
<evidence type="ECO:0000256" key="2">
    <source>
        <dbReference type="ARBA" id="ARBA00008446"/>
    </source>
</evidence>
<dbReference type="InterPro" id="IPR001356">
    <property type="entry name" value="HD"/>
</dbReference>
<dbReference type="CDD" id="cd00086">
    <property type="entry name" value="homeodomain"/>
    <property type="match status" value="1"/>
</dbReference>
<dbReference type="PANTHER" id="PTHR11211">
    <property type="entry name" value="IROQUOIS-CLASS HOMEODOMAIN PROTEIN IRX"/>
    <property type="match status" value="1"/>
</dbReference>
<evidence type="ECO:0000256" key="1">
    <source>
        <dbReference type="ARBA" id="ARBA00004123"/>
    </source>
</evidence>
<dbReference type="AlphaFoldDB" id="A0A1I8FRW9"/>
<dbReference type="Gene3D" id="1.10.10.60">
    <property type="entry name" value="Homeodomain-like"/>
    <property type="match status" value="1"/>
</dbReference>
<feature type="compositionally biased region" description="Basic residues" evidence="3">
    <location>
        <begin position="326"/>
        <end position="342"/>
    </location>
</feature>
<feature type="region of interest" description="Disordered" evidence="3">
    <location>
        <begin position="326"/>
        <end position="392"/>
    </location>
</feature>
<dbReference type="InterPro" id="IPR009057">
    <property type="entry name" value="Homeodomain-like_sf"/>
</dbReference>
<evidence type="ECO:0000313" key="5">
    <source>
        <dbReference type="WBParaSite" id="maker-unitig_44788-snap-gene-0.2-mRNA-1"/>
    </source>
</evidence>
<proteinExistence type="inferred from homology"/>
<sequence>SPFSLQPPQLPPPPPPPAVYPDASSGHHLRQPLRSGGVRGSRPVSDSVQPAGGSGGGGVVSEAAGKLSEAATMGRRRLPPRATPGTWRRSRCSCTLARRRWRTRWPPGISGMFNENRLAPSRAYAYASNPIHDLNGQRRKNATRESTATLKAWLGEHKSNPYPTKRRENHVSTWFANARRRLKKENKMTWSERNSQAEAREPEDEDEEAEDGGSVGGRNDRYCGVADSCGSTRAPAGQVDAKRPYAPIATVGEADVDKDVADNAGTDETPIGAGDFGRPKIWSLAGAAASVPDLSVADLSPPPPSAKQPRFLPGCNRYDVGCHRRRRRRRRRCRRAAAHSRRQFGDYPAAFPPTADCLGQLHQHQHHQQQQHQQHLQHHYQPHQPEPAAAFI</sequence>
<reference evidence="5" key="1">
    <citation type="submission" date="2016-11" db="UniProtKB">
        <authorList>
            <consortium name="WormBaseParasite"/>
        </authorList>
    </citation>
    <scope>IDENTIFICATION</scope>
</reference>
<feature type="region of interest" description="Disordered" evidence="3">
    <location>
        <begin position="1"/>
        <end position="90"/>
    </location>
</feature>
<dbReference type="PANTHER" id="PTHR11211:SF40">
    <property type="entry name" value="MIRROR, ISOFORM C"/>
    <property type="match status" value="1"/>
</dbReference>
<feature type="compositionally biased region" description="Basic residues" evidence="3">
    <location>
        <begin position="363"/>
        <end position="381"/>
    </location>
</feature>
<feature type="compositionally biased region" description="Acidic residues" evidence="3">
    <location>
        <begin position="201"/>
        <end position="211"/>
    </location>
</feature>
<evidence type="ECO:0000313" key="4">
    <source>
        <dbReference type="Proteomes" id="UP000095280"/>
    </source>
</evidence>
<organism evidence="4 5">
    <name type="scientific">Macrostomum lignano</name>
    <dbReference type="NCBI Taxonomy" id="282301"/>
    <lineage>
        <taxon>Eukaryota</taxon>
        <taxon>Metazoa</taxon>
        <taxon>Spiralia</taxon>
        <taxon>Lophotrochozoa</taxon>
        <taxon>Platyhelminthes</taxon>
        <taxon>Rhabditophora</taxon>
        <taxon>Macrostomorpha</taxon>
        <taxon>Macrostomida</taxon>
        <taxon>Macrostomidae</taxon>
        <taxon>Macrostomum</taxon>
    </lineage>
</organism>
<keyword evidence="4" id="KW-1185">Reference proteome</keyword>
<dbReference type="WBParaSite" id="maker-unitig_44788-snap-gene-0.2-mRNA-1">
    <property type="protein sequence ID" value="maker-unitig_44788-snap-gene-0.2-mRNA-1"/>
    <property type="gene ID" value="maker-unitig_44788-snap-gene-0.2"/>
</dbReference>
<accession>A0A1I8FRW9</accession>
<evidence type="ECO:0000256" key="3">
    <source>
        <dbReference type="SAM" id="MobiDB-lite"/>
    </source>
</evidence>
<feature type="compositionally biased region" description="Pro residues" evidence="3">
    <location>
        <begin position="8"/>
        <end position="19"/>
    </location>
</feature>